<evidence type="ECO:0000313" key="2">
    <source>
        <dbReference type="Proteomes" id="UP000030380"/>
    </source>
</evidence>
<accession>A0A0A3AJC8</accession>
<protein>
    <submittedName>
        <fullName evidence="1">Uncharacterized protein</fullName>
    </submittedName>
</protein>
<comment type="caution">
    <text evidence="1">The sequence shown here is derived from an EMBL/GenBank/DDBJ whole genome shotgun (WGS) entry which is preliminary data.</text>
</comment>
<sequence length="174" mass="18463">MIMINKIDYSVFGRDLGVAPVYWETYLLGLGGREVSATSSFIEINFSKAVGKVIGNEVAKNVVIGSGLNATLQIAGGQPFNWYEFAGAWLSSAITPQMKIKTAIRTNMGIAMGISLVSGSDPLQGAGLAGAGTWLGSKFKNPIYSVLVSETIQKYPVISGKKYSSKETGGNDDQ</sequence>
<keyword evidence="2" id="KW-1185">Reference proteome</keyword>
<proteinExistence type="predicted"/>
<reference evidence="1 2" key="1">
    <citation type="submission" date="2014-11" db="EMBL/GenBank/DDBJ databases">
        <title>Draft genome sequence of Chelonobacter oris 1662T, associated with respiratory disease in Hermann's Tortoises.</title>
        <authorList>
            <person name="Kudirkiene E."/>
            <person name="Hansen M.J."/>
            <person name="Bojesen A.M."/>
        </authorList>
    </citation>
    <scope>NUCLEOTIDE SEQUENCE [LARGE SCALE GENOMIC DNA]</scope>
    <source>
        <strain evidence="1 2">1662</strain>
    </source>
</reference>
<organism evidence="1 2">
    <name type="scientific">Chelonobacter oris</name>
    <dbReference type="NCBI Taxonomy" id="505317"/>
    <lineage>
        <taxon>Bacteria</taxon>
        <taxon>Pseudomonadati</taxon>
        <taxon>Pseudomonadota</taxon>
        <taxon>Gammaproteobacteria</taxon>
        <taxon>Pasteurellales</taxon>
        <taxon>Pasteurellaceae</taxon>
        <taxon>Chelonobacter</taxon>
    </lineage>
</organism>
<dbReference type="EMBL" id="JSUM01000022">
    <property type="protein sequence ID" value="KGQ69431.1"/>
    <property type="molecule type" value="Genomic_DNA"/>
</dbReference>
<dbReference type="AlphaFoldDB" id="A0A0A3AJC8"/>
<gene>
    <name evidence="1" type="ORF">OA57_11685</name>
</gene>
<name>A0A0A3AJC8_9PAST</name>
<evidence type="ECO:0000313" key="1">
    <source>
        <dbReference type="EMBL" id="KGQ69431.1"/>
    </source>
</evidence>
<dbReference type="STRING" id="505317.OA57_11685"/>
<dbReference type="Proteomes" id="UP000030380">
    <property type="component" value="Unassembled WGS sequence"/>
</dbReference>